<dbReference type="RefSeq" id="WP_188353735.1">
    <property type="nucleotide sequence ID" value="NZ_BMEF01000003.1"/>
</dbReference>
<reference evidence="1" key="1">
    <citation type="submission" date="2019-09" db="EMBL/GenBank/DDBJ databases">
        <title>Complete genome sequencing of four Arcobacter species reveals a diverse suite of mobile elements.</title>
        <authorList>
            <person name="Miller W.G."/>
            <person name="Yee E."/>
            <person name="Bono J.L."/>
        </authorList>
    </citation>
    <scope>NUCLEOTIDE SEQUENCE [LARGE SCALE GENOMIC DNA]</scope>
    <source>
        <strain evidence="1">LMG 26638</strain>
    </source>
</reference>
<dbReference type="AlphaFoldDB" id="A0A5C2HAD6"/>
<sequence>MNFFNYDFKKENYGDKKMEELIPKRISFSLKELESLGFMKVSTAKKLIKENKLKSFKVGVKHFILREEVLRYIDENSCVSL</sequence>
<proteinExistence type="predicted"/>
<evidence type="ECO:0000313" key="2">
    <source>
        <dbReference type="Proteomes" id="UP000322726"/>
    </source>
</evidence>
<evidence type="ECO:0000313" key="1">
    <source>
        <dbReference type="EMBL" id="QEP34485.1"/>
    </source>
</evidence>
<accession>A0A5C2HAD6</accession>
<reference evidence="1" key="2">
    <citation type="submission" date="2019-09" db="EMBL/GenBank/DDBJ databases">
        <title>Taxonomic note: a critical rebuttal of the proposed division of the genus Arcobacter into six genera, emended descriptions of Arcobacter anaerophilus and the genus Arcobacter, and an assessment of genus-level boundaries for Epsilonproteobacteria using in silico genomic comparator tools.</title>
        <authorList>
            <person name="On S.L.W."/>
            <person name="Miller W.G."/>
            <person name="Biggs P."/>
            <person name="Cornelius A."/>
            <person name="Vandamme P."/>
        </authorList>
    </citation>
    <scope>NUCLEOTIDE SEQUENCE [LARGE SCALE GENOMIC DNA]</scope>
    <source>
        <strain evidence="1">LMG 26638</strain>
    </source>
</reference>
<keyword evidence="2" id="KW-1185">Reference proteome</keyword>
<dbReference type="KEGG" id="apai:APAC_1371"/>
<organism evidence="1 2">
    <name type="scientific">Malaciobacter pacificus</name>
    <dbReference type="NCBI Taxonomy" id="1080223"/>
    <lineage>
        <taxon>Bacteria</taxon>
        <taxon>Pseudomonadati</taxon>
        <taxon>Campylobacterota</taxon>
        <taxon>Epsilonproteobacteria</taxon>
        <taxon>Campylobacterales</taxon>
        <taxon>Arcobacteraceae</taxon>
        <taxon>Malaciobacter</taxon>
    </lineage>
</organism>
<name>A0A5C2HAD6_9BACT</name>
<dbReference type="Proteomes" id="UP000322726">
    <property type="component" value="Chromosome"/>
</dbReference>
<gene>
    <name evidence="1" type="ORF">APAC_1371</name>
</gene>
<protein>
    <submittedName>
        <fullName evidence="1">Uncharacterized protein</fullName>
    </submittedName>
</protein>
<dbReference type="EMBL" id="CP035928">
    <property type="protein sequence ID" value="QEP34485.1"/>
    <property type="molecule type" value="Genomic_DNA"/>
</dbReference>